<sequence length="71" mass="6882">MEADTGRAGSPVGVPDGFGVVAVGEVVADADGSESGDTARTRAGIAIRAPITKNTAAMTTLGNCIAVLPGP</sequence>
<dbReference type="AlphaFoldDB" id="A0A5D3FYG6"/>
<proteinExistence type="predicted"/>
<dbReference type="RefSeq" id="WP_148757560.1">
    <property type="nucleotide sequence ID" value="NZ_VSRQ01000001.1"/>
</dbReference>
<reference evidence="1 2" key="1">
    <citation type="submission" date="2019-08" db="EMBL/GenBank/DDBJ databases">
        <title>Actinomadura sp. nov. CYP1-5 isolated from mountain soil.</title>
        <authorList>
            <person name="Songsumanus A."/>
            <person name="Kuncharoen N."/>
            <person name="Kudo T."/>
            <person name="Yuki M."/>
            <person name="Igarashi Y."/>
            <person name="Tanasupawat S."/>
        </authorList>
    </citation>
    <scope>NUCLEOTIDE SEQUENCE [LARGE SCALE GENOMIC DNA]</scope>
    <source>
        <strain evidence="1 2">CYP1-5</strain>
    </source>
</reference>
<evidence type="ECO:0000313" key="1">
    <source>
        <dbReference type="EMBL" id="TYK52966.1"/>
    </source>
</evidence>
<dbReference type="EMBL" id="VSRQ01000001">
    <property type="protein sequence ID" value="TYK52966.1"/>
    <property type="molecule type" value="Genomic_DNA"/>
</dbReference>
<name>A0A5D3FYG6_9ACTN</name>
<comment type="caution">
    <text evidence="1">The sequence shown here is derived from an EMBL/GenBank/DDBJ whole genome shotgun (WGS) entry which is preliminary data.</text>
</comment>
<organism evidence="1 2">
    <name type="scientific">Actinomadura decatromicini</name>
    <dbReference type="NCBI Taxonomy" id="2604572"/>
    <lineage>
        <taxon>Bacteria</taxon>
        <taxon>Bacillati</taxon>
        <taxon>Actinomycetota</taxon>
        <taxon>Actinomycetes</taxon>
        <taxon>Streptosporangiales</taxon>
        <taxon>Thermomonosporaceae</taxon>
        <taxon>Actinomadura</taxon>
    </lineage>
</organism>
<dbReference type="Proteomes" id="UP000323505">
    <property type="component" value="Unassembled WGS sequence"/>
</dbReference>
<accession>A0A5D3FYG6</accession>
<protein>
    <submittedName>
        <fullName evidence="1">Uncharacterized protein</fullName>
    </submittedName>
</protein>
<gene>
    <name evidence="1" type="ORF">FXF68_04270</name>
</gene>
<keyword evidence="2" id="KW-1185">Reference proteome</keyword>
<evidence type="ECO:0000313" key="2">
    <source>
        <dbReference type="Proteomes" id="UP000323505"/>
    </source>
</evidence>